<comment type="caution">
    <text evidence="2">The sequence shown here is derived from an EMBL/GenBank/DDBJ whole genome shotgun (WGS) entry which is preliminary data.</text>
</comment>
<reference evidence="2" key="1">
    <citation type="submission" date="2022-01" db="EMBL/GenBank/DDBJ databases">
        <authorList>
            <person name="Jo J.-H."/>
            <person name="Im W.-T."/>
        </authorList>
    </citation>
    <scope>NUCLEOTIDE SEQUENCE</scope>
    <source>
        <strain evidence="2">NA20</strain>
    </source>
</reference>
<dbReference type="EMBL" id="JAKLTR010000009">
    <property type="protein sequence ID" value="MCG2615527.1"/>
    <property type="molecule type" value="Genomic_DNA"/>
</dbReference>
<gene>
    <name evidence="2" type="ORF">LZZ85_14600</name>
</gene>
<proteinExistence type="predicted"/>
<evidence type="ECO:0000256" key="1">
    <source>
        <dbReference type="SAM" id="SignalP"/>
    </source>
</evidence>
<feature type="chain" id="PRO_5045758781" evidence="1">
    <location>
        <begin position="23"/>
        <end position="262"/>
    </location>
</feature>
<dbReference type="Pfam" id="PF12099">
    <property type="entry name" value="DUF3575"/>
    <property type="match status" value="1"/>
</dbReference>
<accession>A0ABS9KTB1</accession>
<dbReference type="InterPro" id="IPR021958">
    <property type="entry name" value="DUF3575"/>
</dbReference>
<keyword evidence="1" id="KW-0732">Signal</keyword>
<keyword evidence="3" id="KW-1185">Reference proteome</keyword>
<evidence type="ECO:0000313" key="2">
    <source>
        <dbReference type="EMBL" id="MCG2615527.1"/>
    </source>
</evidence>
<organism evidence="2 3">
    <name type="scientific">Terrimonas ginsenosidimutans</name>
    <dbReference type="NCBI Taxonomy" id="2908004"/>
    <lineage>
        <taxon>Bacteria</taxon>
        <taxon>Pseudomonadati</taxon>
        <taxon>Bacteroidota</taxon>
        <taxon>Chitinophagia</taxon>
        <taxon>Chitinophagales</taxon>
        <taxon>Chitinophagaceae</taxon>
        <taxon>Terrimonas</taxon>
    </lineage>
</organism>
<sequence>MKRFFIVLSLAVITGLSHQLHAQQTTGGEGSSTSTADNGNIKKNLLKVNLTGLFVKNYSLQYERILTRKTSVALSFRTMPTSSVPFKGFFRDVTDNDPYTNQVIDNLRLSNIAITPEFRFYLGEGYGKGFYIAPFYRYAKFKSEDLVFEYDHGNTTESIVISGDQSSHTGGIQLGAQWFLGKSVALDWWILGPHYGTVNGNFSGITDRVLSQQEQNSLRQALEDVEVPIADKQITVTSRGADVKVTGGWLGLRAGLTVGIRF</sequence>
<protein>
    <submittedName>
        <fullName evidence="2">DUF3575 domain-containing protein</fullName>
    </submittedName>
</protein>
<dbReference type="Proteomes" id="UP001165367">
    <property type="component" value="Unassembled WGS sequence"/>
</dbReference>
<name>A0ABS9KTB1_9BACT</name>
<feature type="signal peptide" evidence="1">
    <location>
        <begin position="1"/>
        <end position="22"/>
    </location>
</feature>
<evidence type="ECO:0000313" key="3">
    <source>
        <dbReference type="Proteomes" id="UP001165367"/>
    </source>
</evidence>
<dbReference type="RefSeq" id="WP_237873391.1">
    <property type="nucleotide sequence ID" value="NZ_JAKLTR010000009.1"/>
</dbReference>